<dbReference type="InterPro" id="IPR036413">
    <property type="entry name" value="YaeB-like_sf"/>
</dbReference>
<dbReference type="OMA" id="IDMIQGT"/>
<keyword evidence="1" id="KW-0949">S-adenosyl-L-methionine</keyword>
<dbReference type="InterPro" id="IPR023368">
    <property type="entry name" value="UPF0066_cons_site"/>
</dbReference>
<evidence type="ECO:0000256" key="1">
    <source>
        <dbReference type="ARBA" id="ARBA00022691"/>
    </source>
</evidence>
<dbReference type="CDD" id="cd09281">
    <property type="entry name" value="UPF0066"/>
    <property type="match status" value="1"/>
</dbReference>
<accession>T1J9I1</accession>
<dbReference type="PROSITE" id="PS51668">
    <property type="entry name" value="TSAA_2"/>
    <property type="match status" value="1"/>
</dbReference>
<dbReference type="Gene3D" id="2.40.30.70">
    <property type="entry name" value="YaeB-like"/>
    <property type="match status" value="1"/>
</dbReference>
<dbReference type="EMBL" id="JH431975">
    <property type="status" value="NOT_ANNOTATED_CDS"/>
    <property type="molecule type" value="Genomic_DNA"/>
</dbReference>
<name>T1J9I1_STRMM</name>
<dbReference type="Gene3D" id="3.30.2310.10">
    <property type="entry name" value="YaeB-like"/>
    <property type="match status" value="1"/>
</dbReference>
<reference evidence="5" key="1">
    <citation type="submission" date="2011-05" db="EMBL/GenBank/DDBJ databases">
        <authorList>
            <person name="Richards S.R."/>
            <person name="Qu J."/>
            <person name="Jiang H."/>
            <person name="Jhangiani S.N."/>
            <person name="Agravi P."/>
            <person name="Goodspeed R."/>
            <person name="Gross S."/>
            <person name="Mandapat C."/>
            <person name="Jackson L."/>
            <person name="Mathew T."/>
            <person name="Pu L."/>
            <person name="Thornton R."/>
            <person name="Saada N."/>
            <person name="Wilczek-Boney K.B."/>
            <person name="Lee S."/>
            <person name="Kovar C."/>
            <person name="Wu Y."/>
            <person name="Scherer S.E."/>
            <person name="Worley K.C."/>
            <person name="Muzny D.M."/>
            <person name="Gibbs R."/>
        </authorList>
    </citation>
    <scope>NUCLEOTIDE SEQUENCE</scope>
    <source>
        <strain evidence="5">Brora</strain>
    </source>
</reference>
<dbReference type="InterPro" id="IPR023370">
    <property type="entry name" value="TrmO-like_N"/>
</dbReference>
<dbReference type="PhylomeDB" id="T1J9I1"/>
<dbReference type="Proteomes" id="UP000014500">
    <property type="component" value="Unassembled WGS sequence"/>
</dbReference>
<protein>
    <recommendedName>
        <fullName evidence="3">TsaA-like domain-containing protein</fullName>
    </recommendedName>
</protein>
<dbReference type="eggNOG" id="KOG2942">
    <property type="taxonomic scope" value="Eukaryota"/>
</dbReference>
<dbReference type="PANTHER" id="PTHR12818:SF0">
    <property type="entry name" value="TRNA (ADENINE(37)-N6)-METHYLTRANSFERASE"/>
    <property type="match status" value="1"/>
</dbReference>
<evidence type="ECO:0000256" key="2">
    <source>
        <dbReference type="ARBA" id="ARBA00033753"/>
    </source>
</evidence>
<organism evidence="4 5">
    <name type="scientific">Strigamia maritima</name>
    <name type="common">European centipede</name>
    <name type="synonym">Geophilus maritimus</name>
    <dbReference type="NCBI Taxonomy" id="126957"/>
    <lineage>
        <taxon>Eukaryota</taxon>
        <taxon>Metazoa</taxon>
        <taxon>Ecdysozoa</taxon>
        <taxon>Arthropoda</taxon>
        <taxon>Myriapoda</taxon>
        <taxon>Chilopoda</taxon>
        <taxon>Pleurostigmophora</taxon>
        <taxon>Geophilomorpha</taxon>
        <taxon>Linotaeniidae</taxon>
        <taxon>Strigamia</taxon>
    </lineage>
</organism>
<reference evidence="4" key="2">
    <citation type="submission" date="2015-02" db="UniProtKB">
        <authorList>
            <consortium name="EnsemblMetazoa"/>
        </authorList>
    </citation>
    <scope>IDENTIFICATION</scope>
</reference>
<dbReference type="FunFam" id="3.30.2310.10:FF:000002">
    <property type="entry name" value="tRNA methyltransferase O"/>
    <property type="match status" value="1"/>
</dbReference>
<dbReference type="PROSITE" id="PS01318">
    <property type="entry name" value="TSAA_1"/>
    <property type="match status" value="1"/>
</dbReference>
<dbReference type="InterPro" id="IPR040372">
    <property type="entry name" value="YaeB-like"/>
</dbReference>
<evidence type="ECO:0000313" key="4">
    <source>
        <dbReference type="EnsemblMetazoa" id="SMAR010378-PA"/>
    </source>
</evidence>
<evidence type="ECO:0000313" key="5">
    <source>
        <dbReference type="Proteomes" id="UP000014500"/>
    </source>
</evidence>
<dbReference type="HOGENOM" id="CLU_013458_1_1_1"/>
<dbReference type="NCBIfam" id="TIGR00104">
    <property type="entry name" value="tRNA_TsaA"/>
    <property type="match status" value="1"/>
</dbReference>
<dbReference type="STRING" id="126957.T1J9I1"/>
<sequence length="263" mass="29966">MADVVEKFIFKPVGFIESWFKTKNGTPRQSTICSSCRGTLTISKSLFNNPEHSLDSLKDFSHVWLIFIFHKNSPFHSEKSKVSPPRLNGIRVGVFSTRSPHRPNPIGLTLAKVDKIEGATLHLSNIDLLDGTPVLDIKPYIPTYDEATNKQEGDNPSEICVPSWISNTAIGNELKIRFTPSAHLQLTQLVTSRNCLKYLTNLSEVESTITQLLSADPRSVYRRENCKDRLYYLTVDEIHITCWFDDEEKIVEVLKVKKYEPRN</sequence>
<feature type="domain" description="TsaA-like" evidence="3">
    <location>
        <begin position="10"/>
        <end position="149"/>
    </location>
</feature>
<keyword evidence="5" id="KW-1185">Reference proteome</keyword>
<dbReference type="Pfam" id="PF01980">
    <property type="entry name" value="TrmO_N"/>
    <property type="match status" value="1"/>
</dbReference>
<dbReference type="EnsemblMetazoa" id="SMAR010378-RA">
    <property type="protein sequence ID" value="SMAR010378-PA"/>
    <property type="gene ID" value="SMAR010378"/>
</dbReference>
<proteinExistence type="inferred from homology"/>
<dbReference type="PANTHER" id="PTHR12818">
    <property type="entry name" value="TRNA (ADENINE(37)-N6)-METHYLTRANSFERASE"/>
    <property type="match status" value="1"/>
</dbReference>
<evidence type="ECO:0000259" key="3">
    <source>
        <dbReference type="PROSITE" id="PS51668"/>
    </source>
</evidence>
<comment type="similarity">
    <text evidence="2">Belongs to the tRNA methyltransferase O family.</text>
</comment>
<dbReference type="InterPro" id="IPR036414">
    <property type="entry name" value="YaeB_N_sf"/>
</dbReference>
<dbReference type="AlphaFoldDB" id="T1J9I1"/>
<dbReference type="SUPFAM" id="SSF118196">
    <property type="entry name" value="YaeB-like"/>
    <property type="match status" value="1"/>
</dbReference>